<evidence type="ECO:0000313" key="2">
    <source>
        <dbReference type="Proteomes" id="UP000250266"/>
    </source>
</evidence>
<feature type="non-terminal residue" evidence="1">
    <location>
        <position position="1"/>
    </location>
</feature>
<organism evidence="1 2">
    <name type="scientific">Lepidopterella palustris CBS 459.81</name>
    <dbReference type="NCBI Taxonomy" id="1314670"/>
    <lineage>
        <taxon>Eukaryota</taxon>
        <taxon>Fungi</taxon>
        <taxon>Dikarya</taxon>
        <taxon>Ascomycota</taxon>
        <taxon>Pezizomycotina</taxon>
        <taxon>Dothideomycetes</taxon>
        <taxon>Pleosporomycetidae</taxon>
        <taxon>Mytilinidiales</taxon>
        <taxon>Argynnaceae</taxon>
        <taxon>Lepidopterella</taxon>
    </lineage>
</organism>
<dbReference type="AlphaFoldDB" id="A0A8E2DZ13"/>
<name>A0A8E2DZ13_9PEZI</name>
<accession>A0A8E2DZ13</accession>
<dbReference type="EMBL" id="KV745495">
    <property type="protein sequence ID" value="OCK74377.1"/>
    <property type="molecule type" value="Genomic_DNA"/>
</dbReference>
<reference evidence="1 2" key="1">
    <citation type="journal article" date="2016" name="Nat. Commun.">
        <title>Ectomycorrhizal ecology is imprinted in the genome of the dominant symbiotic fungus Cenococcum geophilum.</title>
        <authorList>
            <consortium name="DOE Joint Genome Institute"/>
            <person name="Peter M."/>
            <person name="Kohler A."/>
            <person name="Ohm R.A."/>
            <person name="Kuo A."/>
            <person name="Krutzmann J."/>
            <person name="Morin E."/>
            <person name="Arend M."/>
            <person name="Barry K.W."/>
            <person name="Binder M."/>
            <person name="Choi C."/>
            <person name="Clum A."/>
            <person name="Copeland A."/>
            <person name="Grisel N."/>
            <person name="Haridas S."/>
            <person name="Kipfer T."/>
            <person name="LaButti K."/>
            <person name="Lindquist E."/>
            <person name="Lipzen A."/>
            <person name="Maire R."/>
            <person name="Meier B."/>
            <person name="Mihaltcheva S."/>
            <person name="Molinier V."/>
            <person name="Murat C."/>
            <person name="Poggeler S."/>
            <person name="Quandt C.A."/>
            <person name="Sperisen C."/>
            <person name="Tritt A."/>
            <person name="Tisserant E."/>
            <person name="Crous P.W."/>
            <person name="Henrissat B."/>
            <person name="Nehls U."/>
            <person name="Egli S."/>
            <person name="Spatafora J.W."/>
            <person name="Grigoriev I.V."/>
            <person name="Martin F.M."/>
        </authorList>
    </citation>
    <scope>NUCLEOTIDE SEQUENCE [LARGE SCALE GENOMIC DNA]</scope>
    <source>
        <strain evidence="1 2">CBS 459.81</strain>
    </source>
</reference>
<dbReference type="Proteomes" id="UP000250266">
    <property type="component" value="Unassembled WGS sequence"/>
</dbReference>
<proteinExistence type="predicted"/>
<sequence length="76" mass="8777">SLYKLVIYFINNRGRFNSFLLSILELTGQYISVNITNSIVAIITKFNIVNKLGYFITNNAPNNNTLLRPTRIKRIQ</sequence>
<keyword evidence="2" id="KW-1185">Reference proteome</keyword>
<protein>
    <submittedName>
        <fullName evidence="1">Uncharacterized protein</fullName>
    </submittedName>
</protein>
<gene>
    <name evidence="1" type="ORF">K432DRAFT_310845</name>
</gene>
<dbReference type="OrthoDB" id="5141571at2759"/>
<evidence type="ECO:0000313" key="1">
    <source>
        <dbReference type="EMBL" id="OCK74377.1"/>
    </source>
</evidence>